<evidence type="ECO:0000313" key="6">
    <source>
        <dbReference type="Proteomes" id="UP000002072"/>
    </source>
</evidence>
<evidence type="ECO:0000259" key="4">
    <source>
        <dbReference type="SMART" id="SM00479"/>
    </source>
</evidence>
<dbReference type="Proteomes" id="UP000002072">
    <property type="component" value="Chromosome"/>
</dbReference>
<dbReference type="SUPFAM" id="SSF53098">
    <property type="entry name" value="Ribonuclease H-like"/>
    <property type="match status" value="2"/>
</dbReference>
<dbReference type="STRING" id="519441.Smon_0352"/>
<evidence type="ECO:0000256" key="2">
    <source>
        <dbReference type="ARBA" id="ARBA00022801"/>
    </source>
</evidence>
<keyword evidence="6" id="KW-1185">Reference proteome</keyword>
<dbReference type="GO" id="GO:0003676">
    <property type="term" value="F:nucleic acid binding"/>
    <property type="evidence" value="ECO:0007669"/>
    <property type="project" value="InterPro"/>
</dbReference>
<keyword evidence="1" id="KW-0540">Nuclease</keyword>
<feature type="domain" description="Exonuclease" evidence="4">
    <location>
        <begin position="41"/>
        <end position="206"/>
    </location>
</feature>
<dbReference type="Pfam" id="PF00929">
    <property type="entry name" value="RNase_T"/>
    <property type="match status" value="2"/>
</dbReference>
<gene>
    <name evidence="5" type="ordered locus">Smon_0352</name>
</gene>
<dbReference type="SMART" id="SM00479">
    <property type="entry name" value="EXOIII"/>
    <property type="match status" value="2"/>
</dbReference>
<keyword evidence="3 5" id="KW-0269">Exonuclease</keyword>
<dbReference type="OrthoDB" id="9776650at2"/>
<reference evidence="5 6" key="1">
    <citation type="journal article" date="2009" name="Stand. Genomic Sci.">
        <title>Complete genome sequence of Streptobacillus moniliformis type strain (9901T).</title>
        <authorList>
            <person name="Nolan M."/>
            <person name="Gronow S."/>
            <person name="Lapidus A."/>
            <person name="Ivanova N."/>
            <person name="Copeland A."/>
            <person name="Lucas S."/>
            <person name="Del Rio T.G."/>
            <person name="Chen F."/>
            <person name="Tice H."/>
            <person name="Pitluck S."/>
            <person name="Cheng J.F."/>
            <person name="Sims D."/>
            <person name="Meincke L."/>
            <person name="Bruce D."/>
            <person name="Goodwin L."/>
            <person name="Brettin T."/>
            <person name="Han C."/>
            <person name="Detter J.C."/>
            <person name="Ovchinikova G."/>
            <person name="Pati A."/>
            <person name="Mavromatis K."/>
            <person name="Mikhailova N."/>
            <person name="Chen A."/>
            <person name="Palaniappan K."/>
            <person name="Land M."/>
            <person name="Hauser L."/>
            <person name="Chang Y.J."/>
            <person name="Jeffries C.D."/>
            <person name="Rohde M."/>
            <person name="Sproer C."/>
            <person name="Goker M."/>
            <person name="Bristow J."/>
            <person name="Eisen J.A."/>
            <person name="Markowitz V."/>
            <person name="Hugenholtz P."/>
            <person name="Kyrpides N.C."/>
            <person name="Klenk H.P."/>
            <person name="Chain P."/>
        </authorList>
    </citation>
    <scope>NUCLEOTIDE SEQUENCE [LARGE SCALE GENOMIC DNA]</scope>
    <source>
        <strain evidence="6">ATCC 14647 / DSM 12112 / NCTC 10651 / 9901</strain>
    </source>
</reference>
<dbReference type="HOGENOM" id="CLU_643911_0_0_0"/>
<dbReference type="RefSeq" id="WP_012858393.1">
    <property type="nucleotide sequence ID" value="NC_013515.1"/>
</dbReference>
<dbReference type="InterPro" id="IPR012337">
    <property type="entry name" value="RNaseH-like_sf"/>
</dbReference>
<organism evidence="5 6">
    <name type="scientific">Streptobacillus moniliformis (strain ATCC 14647 / DSM 12112 / NCTC 10651 / 9901)</name>
    <dbReference type="NCBI Taxonomy" id="519441"/>
    <lineage>
        <taxon>Bacteria</taxon>
        <taxon>Fusobacteriati</taxon>
        <taxon>Fusobacteriota</taxon>
        <taxon>Fusobacteriia</taxon>
        <taxon>Fusobacteriales</taxon>
        <taxon>Leptotrichiaceae</taxon>
        <taxon>Streptobacillus</taxon>
    </lineage>
</organism>
<keyword evidence="2" id="KW-0378">Hydrolase</keyword>
<dbReference type="CDD" id="cd06127">
    <property type="entry name" value="DEDDh"/>
    <property type="match status" value="2"/>
</dbReference>
<dbReference type="GO" id="GO:0008408">
    <property type="term" value="F:3'-5' exonuclease activity"/>
    <property type="evidence" value="ECO:0007669"/>
    <property type="project" value="TreeGrafter"/>
</dbReference>
<proteinExistence type="predicted"/>
<evidence type="ECO:0000256" key="1">
    <source>
        <dbReference type="ARBA" id="ARBA00022722"/>
    </source>
</evidence>
<dbReference type="eggNOG" id="COG0847">
    <property type="taxonomic scope" value="Bacteria"/>
</dbReference>
<dbReference type="PANTHER" id="PTHR30231">
    <property type="entry name" value="DNA POLYMERASE III SUBUNIT EPSILON"/>
    <property type="match status" value="1"/>
</dbReference>
<sequence length="426" mass="50840">MEERELQSLRRKAKKLKIQLERHEDFMDLFEYIRKNICILNPIILDVETTGIRKNDEILQLSIIDIMGNVVFDKYMKPKYVNDWDDAFKIHNISHEMVKNKKYISYYKKDIEKILKKHKLIIGYEVNSDIAFLRRAGIELKSNIVLDIAYLFSLLFENENLIDRKIRPSLLDAAKFYNLDFNAHDALSDCIATLHCFKSILVEKKEKLEFKYDVQVMKFLEEENKVEEKTSKLTKLARKYVKLFENVGNKIILDLETTGIRENDEIIQLSIIDIKGEKLFNEYFKPINVTEWEEAYKIHNIGKEMLEDKLTIEEYREKIQNILDSTDYMIGYGIDFDYKLLQRQGFNVEHIKKVDVSDYFKYIYRKIFNDPKLKRPKLIECSNYYGFKDRGFHNSLTDCFATLVSYKGIYKYMLEELSDRNECENN</sequence>
<evidence type="ECO:0000256" key="3">
    <source>
        <dbReference type="ARBA" id="ARBA00022839"/>
    </source>
</evidence>
<name>D1AX10_STRM9</name>
<accession>D1AX10</accession>
<dbReference type="KEGG" id="smf:Smon_0352"/>
<dbReference type="Gene3D" id="3.30.420.10">
    <property type="entry name" value="Ribonuclease H-like superfamily/Ribonuclease H"/>
    <property type="match status" value="2"/>
</dbReference>
<feature type="domain" description="Exonuclease" evidence="4">
    <location>
        <begin position="249"/>
        <end position="419"/>
    </location>
</feature>
<dbReference type="EMBL" id="CP001779">
    <property type="protein sequence ID" value="ACZ00836.1"/>
    <property type="molecule type" value="Genomic_DNA"/>
</dbReference>
<dbReference type="PANTHER" id="PTHR30231:SF4">
    <property type="entry name" value="PROTEIN NEN2"/>
    <property type="match status" value="1"/>
</dbReference>
<dbReference type="GeneID" id="29672848"/>
<dbReference type="InterPro" id="IPR036397">
    <property type="entry name" value="RNaseH_sf"/>
</dbReference>
<evidence type="ECO:0000313" key="5">
    <source>
        <dbReference type="EMBL" id="ACZ00836.1"/>
    </source>
</evidence>
<dbReference type="AlphaFoldDB" id="D1AX10"/>
<dbReference type="InterPro" id="IPR013520">
    <property type="entry name" value="Ribonucl_H"/>
</dbReference>
<protein>
    <submittedName>
        <fullName evidence="5">Exonuclease RNase T and DNA polymerase III</fullName>
    </submittedName>
</protein>